<evidence type="ECO:0000259" key="3">
    <source>
        <dbReference type="Pfam" id="PF06155"/>
    </source>
</evidence>
<dbReference type="RefSeq" id="WP_033091947.1">
    <property type="nucleotide sequence ID" value="NZ_JQED01000003.1"/>
</dbReference>
<protein>
    <recommendedName>
        <fullName evidence="3">Gamma-butyrobetaine hydroxylase-like N-terminal domain-containing protein</fullName>
    </recommendedName>
</protein>
<evidence type="ECO:0000313" key="5">
    <source>
        <dbReference type="Proteomes" id="UP000029843"/>
    </source>
</evidence>
<keyword evidence="1" id="KW-0479">Metal-binding</keyword>
<keyword evidence="2" id="KW-0408">Iron</keyword>
<evidence type="ECO:0000256" key="2">
    <source>
        <dbReference type="ARBA" id="ARBA00023004"/>
    </source>
</evidence>
<dbReference type="Proteomes" id="UP000029843">
    <property type="component" value="Unassembled WGS sequence"/>
</dbReference>
<dbReference type="PANTHER" id="PTHR35303:SF5">
    <property type="entry name" value="OS02G0197800 PROTEIN"/>
    <property type="match status" value="1"/>
</dbReference>
<evidence type="ECO:0000256" key="1">
    <source>
        <dbReference type="ARBA" id="ARBA00022723"/>
    </source>
</evidence>
<reference evidence="4 5" key="1">
    <citation type="submission" date="2014-08" db="EMBL/GenBank/DDBJ databases">
        <title>Genomic and Phenotypic Diversity of Colwellia psychrerythraea strains from Disparate Marine Basins.</title>
        <authorList>
            <person name="Techtmann S.M."/>
            <person name="Stelling S.C."/>
            <person name="Utturkar S.M."/>
            <person name="Alshibli N."/>
            <person name="Harris A."/>
            <person name="Brown S.D."/>
            <person name="Hazen T.C."/>
        </authorList>
    </citation>
    <scope>NUCLEOTIDE SEQUENCE [LARGE SCALE GENOMIC DNA]</scope>
    <source>
        <strain evidence="4 5">ND2E</strain>
    </source>
</reference>
<dbReference type="InterPro" id="IPR010376">
    <property type="entry name" value="GBBH-like_N"/>
</dbReference>
<organism evidence="4 5">
    <name type="scientific">Colwellia psychrerythraea</name>
    <name type="common">Vibrio psychroerythus</name>
    <dbReference type="NCBI Taxonomy" id="28229"/>
    <lineage>
        <taxon>Bacteria</taxon>
        <taxon>Pseudomonadati</taxon>
        <taxon>Pseudomonadota</taxon>
        <taxon>Gammaproteobacteria</taxon>
        <taxon>Alteromonadales</taxon>
        <taxon>Colwelliaceae</taxon>
        <taxon>Colwellia</taxon>
    </lineage>
</organism>
<dbReference type="EMBL" id="JQED01000003">
    <property type="protein sequence ID" value="KGJ95373.1"/>
    <property type="molecule type" value="Genomic_DNA"/>
</dbReference>
<feature type="domain" description="Gamma-butyrobetaine hydroxylase-like N-terminal" evidence="3">
    <location>
        <begin position="12"/>
        <end position="91"/>
    </location>
</feature>
<sequence>MIITGFIIDNTLRNLTIEFSADANIANTQLSFEYLRISADENSAKKNKAGQIQVISHKKNVLLAGIESVAKHGYRLRFDDGHSAIFSEEYLQTLTLEYERRWQDYLSDLKDSGHSREAMIDFKQL</sequence>
<comment type="caution">
    <text evidence="4">The sequence shown here is derived from an EMBL/GenBank/DDBJ whole genome shotgun (WGS) entry which is preliminary data.</text>
</comment>
<evidence type="ECO:0000313" key="4">
    <source>
        <dbReference type="EMBL" id="KGJ95373.1"/>
    </source>
</evidence>
<dbReference type="GO" id="GO:0046872">
    <property type="term" value="F:metal ion binding"/>
    <property type="evidence" value="ECO:0007669"/>
    <property type="project" value="UniProtKB-KW"/>
</dbReference>
<name>A0A099L0H6_COLPS</name>
<dbReference type="PATRIC" id="fig|28229.4.peg.143"/>
<dbReference type="OrthoDB" id="9794178at2"/>
<dbReference type="Pfam" id="PF06155">
    <property type="entry name" value="GBBH-like_N"/>
    <property type="match status" value="1"/>
</dbReference>
<dbReference type="InterPro" id="IPR038492">
    <property type="entry name" value="GBBH-like_N_sf"/>
</dbReference>
<dbReference type="AlphaFoldDB" id="A0A099L0H6"/>
<gene>
    <name evidence="4" type="ORF">ND2E_1155</name>
</gene>
<accession>A0A099L0H6</accession>
<dbReference type="Gene3D" id="3.30.2020.30">
    <property type="match status" value="1"/>
</dbReference>
<proteinExistence type="predicted"/>
<dbReference type="PANTHER" id="PTHR35303">
    <property type="entry name" value="OS02G0197800 PROTEIN"/>
    <property type="match status" value="1"/>
</dbReference>